<dbReference type="GO" id="GO:0003677">
    <property type="term" value="F:DNA binding"/>
    <property type="evidence" value="ECO:0007669"/>
    <property type="project" value="InterPro"/>
</dbReference>
<reference evidence="2 3" key="1">
    <citation type="journal article" date="2018" name="MBio">
        <title>Insights into the evolution of host association through the isolation and characterization of a novel human periodontal pathobiont, Desulfobulbus oralis.</title>
        <authorList>
            <person name="Cross K.L."/>
            <person name="Chirania P."/>
            <person name="Xiong W."/>
            <person name="Beall C.J."/>
            <person name="Elkins J.G."/>
            <person name="Giannone R.J."/>
            <person name="Griffen A.L."/>
            <person name="Guss A.M."/>
            <person name="Hettich R.L."/>
            <person name="Joshi S.S."/>
            <person name="Mokrzan E.M."/>
            <person name="Martin R.K."/>
            <person name="Zhulin I.B."/>
            <person name="Leys E.J."/>
            <person name="Podar M."/>
        </authorList>
    </citation>
    <scope>NUCLEOTIDE SEQUENCE [LARGE SCALE GENOMIC DNA]</scope>
    <source>
        <strain evidence="2 3">ORNL</strain>
    </source>
</reference>
<dbReference type="PROSITE" id="PS50943">
    <property type="entry name" value="HTH_CROC1"/>
    <property type="match status" value="1"/>
</dbReference>
<sequence length="77" mass="8753">MAKAPENFAETVKGVRQQLGLSQEELAHELGVSFSTINRWENSKTVPFKLARRQFEAFCKRMAGQGKLNLDNKDMQP</sequence>
<dbReference type="CDD" id="cd00093">
    <property type="entry name" value="HTH_XRE"/>
    <property type="match status" value="1"/>
</dbReference>
<organism evidence="2 3">
    <name type="scientific">Desulfobulbus oralis</name>
    <dbReference type="NCBI Taxonomy" id="1986146"/>
    <lineage>
        <taxon>Bacteria</taxon>
        <taxon>Pseudomonadati</taxon>
        <taxon>Thermodesulfobacteriota</taxon>
        <taxon>Desulfobulbia</taxon>
        <taxon>Desulfobulbales</taxon>
        <taxon>Desulfobulbaceae</taxon>
        <taxon>Desulfobulbus</taxon>
    </lineage>
</organism>
<name>A0A2L1GMR0_9BACT</name>
<dbReference type="OrthoDB" id="9801008at2"/>
<dbReference type="Gene3D" id="1.10.260.40">
    <property type="entry name" value="lambda repressor-like DNA-binding domains"/>
    <property type="match status" value="1"/>
</dbReference>
<dbReference type="SUPFAM" id="SSF47413">
    <property type="entry name" value="lambda repressor-like DNA-binding domains"/>
    <property type="match status" value="1"/>
</dbReference>
<evidence type="ECO:0000313" key="3">
    <source>
        <dbReference type="Proteomes" id="UP000239867"/>
    </source>
</evidence>
<dbReference type="RefSeq" id="WP_104936260.1">
    <property type="nucleotide sequence ID" value="NZ_CP021255.1"/>
</dbReference>
<dbReference type="AlphaFoldDB" id="A0A2L1GMR0"/>
<dbReference type="Pfam" id="PF01381">
    <property type="entry name" value="HTH_3"/>
    <property type="match status" value="1"/>
</dbReference>
<evidence type="ECO:0000259" key="1">
    <source>
        <dbReference type="PROSITE" id="PS50943"/>
    </source>
</evidence>
<dbReference type="SMART" id="SM00530">
    <property type="entry name" value="HTH_XRE"/>
    <property type="match status" value="1"/>
</dbReference>
<feature type="domain" description="HTH cro/C1-type" evidence="1">
    <location>
        <begin position="12"/>
        <end position="47"/>
    </location>
</feature>
<proteinExistence type="predicted"/>
<dbReference type="KEGG" id="deo:CAY53_05370"/>
<protein>
    <submittedName>
        <fullName evidence="2">Transcriptional regulator</fullName>
    </submittedName>
</protein>
<evidence type="ECO:0000313" key="2">
    <source>
        <dbReference type="EMBL" id="AVD70980.1"/>
    </source>
</evidence>
<dbReference type="Proteomes" id="UP000239867">
    <property type="component" value="Chromosome"/>
</dbReference>
<accession>A0A2L1GMR0</accession>
<keyword evidence="3" id="KW-1185">Reference proteome</keyword>
<dbReference type="EMBL" id="CP021255">
    <property type="protein sequence ID" value="AVD70980.1"/>
    <property type="molecule type" value="Genomic_DNA"/>
</dbReference>
<dbReference type="InterPro" id="IPR010982">
    <property type="entry name" value="Lambda_DNA-bd_dom_sf"/>
</dbReference>
<gene>
    <name evidence="2" type="ORF">CAY53_05370</name>
</gene>
<dbReference type="InterPro" id="IPR001387">
    <property type="entry name" value="Cro/C1-type_HTH"/>
</dbReference>